<evidence type="ECO:0008006" key="5">
    <source>
        <dbReference type="Google" id="ProtNLM"/>
    </source>
</evidence>
<gene>
    <name evidence="3" type="ORF">NNJEOMEG_03823</name>
</gene>
<name>A0A6V8LYS8_9BACT</name>
<keyword evidence="2" id="KW-0732">Signal</keyword>
<feature type="signal peptide" evidence="2">
    <location>
        <begin position="1"/>
        <end position="23"/>
    </location>
</feature>
<protein>
    <recommendedName>
        <fullName evidence="5">Rhs family protein</fullName>
    </recommendedName>
</protein>
<evidence type="ECO:0000256" key="2">
    <source>
        <dbReference type="SAM" id="SignalP"/>
    </source>
</evidence>
<dbReference type="RefSeq" id="WP_173087085.1">
    <property type="nucleotide sequence ID" value="NZ_BLTE01000027.1"/>
</dbReference>
<accession>A0A6V8LYS8</accession>
<comment type="caution">
    <text evidence="3">The sequence shown here is derived from an EMBL/GenBank/DDBJ whole genome shotgun (WGS) entry which is preliminary data.</text>
</comment>
<keyword evidence="4" id="KW-1185">Reference proteome</keyword>
<feature type="region of interest" description="Disordered" evidence="1">
    <location>
        <begin position="36"/>
        <end position="55"/>
    </location>
</feature>
<dbReference type="AlphaFoldDB" id="A0A6V8LYS8"/>
<reference evidence="3 4" key="1">
    <citation type="submission" date="2020-04" db="EMBL/GenBank/DDBJ databases">
        <authorList>
            <consortium name="Desulfovibrio sp. FSS-1 genome sequencing consortium"/>
            <person name="Shimoshige H."/>
            <person name="Kobayashi H."/>
            <person name="Maekawa T."/>
        </authorList>
    </citation>
    <scope>NUCLEOTIDE SEQUENCE [LARGE SCALE GENOMIC DNA]</scope>
    <source>
        <strain evidence="3 4">SIID29052-01</strain>
    </source>
</reference>
<sequence length="375" mass="42574">MPHVSVRAFLPALIALLACASLAWGQAKLPDEFLKQPEPAAKPKPAKPKAATTTQNQPAVPVIKYYKYGPEDINQFIVFKSELAGKSQNNGTCYEVEFDSNNRPKAWSRFIRSELMYRWERTYDERGLITQEMKYSPLTGLGTPIRVQKYTWDGNKLTQIDVYDSQGGKTGYVIITSSGNETTHTWYNASGARNQWYIYKDNAQHIPTEIIWNVSDVKRYEQTIDQETGLLMRSKGFIDGKFNFTQVFTYNAEGIRTEIHSSDVDGRHYSSSSHDKYGNRTTEDYNFKNGTTRQYTHEYDSRGNVTKSTITANGKLACTLRYNRKSNGAVTGTDLYDTKGELIATYPGVFVKYIGPDGKDTEGRAGNIHKKFKLW</sequence>
<dbReference type="PROSITE" id="PS51257">
    <property type="entry name" value="PROKAR_LIPOPROTEIN"/>
    <property type="match status" value="1"/>
</dbReference>
<organism evidence="3 4">
    <name type="scientific">Fundidesulfovibrio magnetotacticus</name>
    <dbReference type="NCBI Taxonomy" id="2730080"/>
    <lineage>
        <taxon>Bacteria</taxon>
        <taxon>Pseudomonadati</taxon>
        <taxon>Thermodesulfobacteriota</taxon>
        <taxon>Desulfovibrionia</taxon>
        <taxon>Desulfovibrionales</taxon>
        <taxon>Desulfovibrionaceae</taxon>
        <taxon>Fundidesulfovibrio</taxon>
    </lineage>
</organism>
<dbReference type="EMBL" id="BLTE01000027">
    <property type="protein sequence ID" value="GFK95950.1"/>
    <property type="molecule type" value="Genomic_DNA"/>
</dbReference>
<feature type="region of interest" description="Disordered" evidence="1">
    <location>
        <begin position="264"/>
        <end position="284"/>
    </location>
</feature>
<reference evidence="3 4" key="2">
    <citation type="submission" date="2020-05" db="EMBL/GenBank/DDBJ databases">
        <title>Draft genome sequence of Desulfovibrio sp. strainFSS-1.</title>
        <authorList>
            <person name="Shimoshige H."/>
            <person name="Kobayashi H."/>
            <person name="Maekawa T."/>
        </authorList>
    </citation>
    <scope>NUCLEOTIDE SEQUENCE [LARGE SCALE GENOMIC DNA]</scope>
    <source>
        <strain evidence="3 4">SIID29052-01</strain>
    </source>
</reference>
<evidence type="ECO:0000256" key="1">
    <source>
        <dbReference type="SAM" id="MobiDB-lite"/>
    </source>
</evidence>
<evidence type="ECO:0000313" key="3">
    <source>
        <dbReference type="EMBL" id="GFK95950.1"/>
    </source>
</evidence>
<evidence type="ECO:0000313" key="4">
    <source>
        <dbReference type="Proteomes" id="UP000494245"/>
    </source>
</evidence>
<dbReference type="Proteomes" id="UP000494245">
    <property type="component" value="Unassembled WGS sequence"/>
</dbReference>
<proteinExistence type="predicted"/>
<feature type="chain" id="PRO_5028824513" description="Rhs family protein" evidence="2">
    <location>
        <begin position="24"/>
        <end position="375"/>
    </location>
</feature>